<proteinExistence type="predicted"/>
<reference evidence="1" key="1">
    <citation type="submission" date="2021-02" db="EMBL/GenBank/DDBJ databases">
        <authorList>
            <person name="Nowell W R."/>
        </authorList>
    </citation>
    <scope>NUCLEOTIDE SEQUENCE</scope>
</reference>
<dbReference type="AlphaFoldDB" id="A0A815F2B8"/>
<name>A0A815F2B8_9BILA</name>
<dbReference type="EMBL" id="CAJNOE010000717">
    <property type="protein sequence ID" value="CAF1317711.1"/>
    <property type="molecule type" value="Genomic_DNA"/>
</dbReference>
<dbReference type="Proteomes" id="UP000663868">
    <property type="component" value="Unassembled WGS sequence"/>
</dbReference>
<accession>A0A815F2B8</accession>
<sequence length="89" mass="9932">MFNNDFQLPVGKHFDLFSKIPQDKLSQSNIFSIHSIPKQSSLQLGGNKVLDHIVSSLTRSNGPGGIYPLSNNEQELFSLIYNHQGGPRH</sequence>
<dbReference type="EMBL" id="CAJOBB010000872">
    <property type="protein sequence ID" value="CAF3768194.1"/>
    <property type="molecule type" value="Genomic_DNA"/>
</dbReference>
<comment type="caution">
    <text evidence="1">The sequence shown here is derived from an EMBL/GenBank/DDBJ whole genome shotgun (WGS) entry which is preliminary data.</text>
</comment>
<evidence type="ECO:0000313" key="1">
    <source>
        <dbReference type="EMBL" id="CAF1317711.1"/>
    </source>
</evidence>
<gene>
    <name evidence="1" type="ORF">IZO911_LOCUS34968</name>
    <name evidence="2" type="ORF">KXQ929_LOCUS15207</name>
</gene>
<organism evidence="1 3">
    <name type="scientific">Adineta steineri</name>
    <dbReference type="NCBI Taxonomy" id="433720"/>
    <lineage>
        <taxon>Eukaryota</taxon>
        <taxon>Metazoa</taxon>
        <taxon>Spiralia</taxon>
        <taxon>Gnathifera</taxon>
        <taxon>Rotifera</taxon>
        <taxon>Eurotatoria</taxon>
        <taxon>Bdelloidea</taxon>
        <taxon>Adinetida</taxon>
        <taxon>Adinetidae</taxon>
        <taxon>Adineta</taxon>
    </lineage>
</organism>
<dbReference type="Proteomes" id="UP000663860">
    <property type="component" value="Unassembled WGS sequence"/>
</dbReference>
<evidence type="ECO:0000313" key="3">
    <source>
        <dbReference type="Proteomes" id="UP000663860"/>
    </source>
</evidence>
<protein>
    <submittedName>
        <fullName evidence="1">Uncharacterized protein</fullName>
    </submittedName>
</protein>
<evidence type="ECO:0000313" key="2">
    <source>
        <dbReference type="EMBL" id="CAF3768194.1"/>
    </source>
</evidence>